<accession>A0ABQ4BCY5</accession>
<name>A0ABQ4BCY5_9ACTN</name>
<evidence type="ECO:0000259" key="1">
    <source>
        <dbReference type="Pfam" id="PF01740"/>
    </source>
</evidence>
<feature type="domain" description="STAS" evidence="1">
    <location>
        <begin position="13"/>
        <end position="98"/>
    </location>
</feature>
<dbReference type="Gene3D" id="3.30.750.24">
    <property type="entry name" value="STAS domain"/>
    <property type="match status" value="1"/>
</dbReference>
<protein>
    <recommendedName>
        <fullName evidence="1">STAS domain-containing protein</fullName>
    </recommendedName>
</protein>
<evidence type="ECO:0000313" key="2">
    <source>
        <dbReference type="EMBL" id="GIE68529.1"/>
    </source>
</evidence>
<dbReference type="Proteomes" id="UP000624709">
    <property type="component" value="Unassembled WGS sequence"/>
</dbReference>
<dbReference type="Pfam" id="PF01740">
    <property type="entry name" value="STAS"/>
    <property type="match status" value="1"/>
</dbReference>
<evidence type="ECO:0000313" key="3">
    <source>
        <dbReference type="Proteomes" id="UP000624709"/>
    </source>
</evidence>
<reference evidence="2 3" key="1">
    <citation type="submission" date="2021-01" db="EMBL/GenBank/DDBJ databases">
        <title>Whole genome shotgun sequence of Actinoplanes palleronii NBRC 14916.</title>
        <authorList>
            <person name="Komaki H."/>
            <person name="Tamura T."/>
        </authorList>
    </citation>
    <scope>NUCLEOTIDE SEQUENCE [LARGE SCALE GENOMIC DNA]</scope>
    <source>
        <strain evidence="2 3">NBRC 14916</strain>
    </source>
</reference>
<organism evidence="2 3">
    <name type="scientific">Actinoplanes palleronii</name>
    <dbReference type="NCBI Taxonomy" id="113570"/>
    <lineage>
        <taxon>Bacteria</taxon>
        <taxon>Bacillati</taxon>
        <taxon>Actinomycetota</taxon>
        <taxon>Actinomycetes</taxon>
        <taxon>Micromonosporales</taxon>
        <taxon>Micromonosporaceae</taxon>
        <taxon>Actinoplanes</taxon>
    </lineage>
</organism>
<dbReference type="InterPro" id="IPR002645">
    <property type="entry name" value="STAS_dom"/>
</dbReference>
<keyword evidence="3" id="KW-1185">Reference proteome</keyword>
<dbReference type="EMBL" id="BOMS01000066">
    <property type="protein sequence ID" value="GIE68529.1"/>
    <property type="molecule type" value="Genomic_DNA"/>
</dbReference>
<dbReference type="SUPFAM" id="SSF52091">
    <property type="entry name" value="SpoIIaa-like"/>
    <property type="match status" value="1"/>
</dbReference>
<sequence length="110" mass="11769">MLDSILEIRTADDGSVVISPHGAGDPVRAGELRHALVHLLRRVRPLRVIVDLSDVPDLDPFDVGSVAAACDLGDDHQVPVFVRSPSGAMTDRLTAAGIPRQRVSPSPHRP</sequence>
<dbReference type="InterPro" id="IPR036513">
    <property type="entry name" value="STAS_dom_sf"/>
</dbReference>
<gene>
    <name evidence="2" type="ORF">Apa02nite_046370</name>
</gene>
<comment type="caution">
    <text evidence="2">The sequence shown here is derived from an EMBL/GenBank/DDBJ whole genome shotgun (WGS) entry which is preliminary data.</text>
</comment>
<dbReference type="RefSeq" id="WP_067705855.1">
    <property type="nucleotide sequence ID" value="NZ_BAAATY010000001.1"/>
</dbReference>
<proteinExistence type="predicted"/>